<dbReference type="RefSeq" id="WP_175102869.1">
    <property type="nucleotide sequence ID" value="NZ_CADIKM010000001.1"/>
</dbReference>
<dbReference type="Pfam" id="PF04390">
    <property type="entry name" value="LptE"/>
    <property type="match status" value="1"/>
</dbReference>
<dbReference type="Gene3D" id="3.30.160.150">
    <property type="entry name" value="Lipoprotein like domain"/>
    <property type="match status" value="1"/>
</dbReference>
<accession>A0A6S7BZ31</accession>
<dbReference type="PROSITE" id="PS51257">
    <property type="entry name" value="PROKAR_LIPOPROTEIN"/>
    <property type="match status" value="1"/>
</dbReference>
<evidence type="ECO:0000256" key="4">
    <source>
        <dbReference type="ARBA" id="ARBA00023237"/>
    </source>
</evidence>
<evidence type="ECO:0000256" key="1">
    <source>
        <dbReference type="ARBA" id="ARBA00022729"/>
    </source>
</evidence>
<evidence type="ECO:0000256" key="7">
    <source>
        <dbReference type="SAM" id="SignalP"/>
    </source>
</evidence>
<dbReference type="Proteomes" id="UP000494115">
    <property type="component" value="Unassembled WGS sequence"/>
</dbReference>
<evidence type="ECO:0000256" key="5">
    <source>
        <dbReference type="ARBA" id="ARBA00023288"/>
    </source>
</evidence>
<evidence type="ECO:0000256" key="3">
    <source>
        <dbReference type="ARBA" id="ARBA00023139"/>
    </source>
</evidence>
<keyword evidence="1 6" id="KW-0732">Signal</keyword>
<sequence length="186" mass="20334">MIRLMFSAVVAACVLSACGFQLQGHADYPFKKLYISSTGSREMTALLKRKIEAGTDTKILKDAKEAKDADAVLSITEGRGQATLSLNAEGIVEEYELDLTVAYQLTGRNGTVLIPASNISLNRSMTYNNEFALAKQAEADLLYRDMEHDAVDQLMRRLAVVHTLEPGEEPAVPAINRRAPLPTPPL</sequence>
<proteinExistence type="inferred from homology"/>
<reference evidence="8 9" key="1">
    <citation type="submission" date="2020-04" db="EMBL/GenBank/DDBJ databases">
        <authorList>
            <person name="De Canck E."/>
        </authorList>
    </citation>
    <scope>NUCLEOTIDE SEQUENCE [LARGE SCALE GENOMIC DNA]</scope>
    <source>
        <strain evidence="8 9">LMG 28138</strain>
    </source>
</reference>
<keyword evidence="4 6" id="KW-0998">Cell outer membrane</keyword>
<comment type="similarity">
    <text evidence="6">Belongs to the LptE lipoprotein family.</text>
</comment>
<keyword evidence="3 6" id="KW-0564">Palmitate</keyword>
<evidence type="ECO:0000313" key="9">
    <source>
        <dbReference type="Proteomes" id="UP000494115"/>
    </source>
</evidence>
<evidence type="ECO:0000256" key="2">
    <source>
        <dbReference type="ARBA" id="ARBA00023136"/>
    </source>
</evidence>
<comment type="function">
    <text evidence="6">Together with LptD, is involved in the assembly of lipopolysaccharide (LPS) at the surface of the outer membrane. Required for the proper assembly of LptD. Binds LPS and may serve as the LPS recognition site at the outer membrane.</text>
</comment>
<dbReference type="GO" id="GO:1990351">
    <property type="term" value="C:transporter complex"/>
    <property type="evidence" value="ECO:0007669"/>
    <property type="project" value="TreeGrafter"/>
</dbReference>
<dbReference type="AlphaFoldDB" id="A0A6S7BZ31"/>
<name>A0A6S7BZ31_9BURK</name>
<dbReference type="PANTHER" id="PTHR38098:SF1">
    <property type="entry name" value="LPS-ASSEMBLY LIPOPROTEIN LPTE"/>
    <property type="match status" value="1"/>
</dbReference>
<feature type="chain" id="PRO_5028926494" description="LPS-assembly lipoprotein LptE" evidence="7">
    <location>
        <begin position="27"/>
        <end position="186"/>
    </location>
</feature>
<protein>
    <recommendedName>
        <fullName evidence="6">LPS-assembly lipoprotein LptE</fullName>
    </recommendedName>
</protein>
<dbReference type="HAMAP" id="MF_01186">
    <property type="entry name" value="LPS_assembly_LptE"/>
    <property type="match status" value="1"/>
</dbReference>
<gene>
    <name evidence="6 8" type="primary">lptE</name>
    <name evidence="8" type="ORF">LMG28138_00334</name>
</gene>
<keyword evidence="5 6" id="KW-0449">Lipoprotein</keyword>
<evidence type="ECO:0000256" key="6">
    <source>
        <dbReference type="HAMAP-Rule" id="MF_01186"/>
    </source>
</evidence>
<evidence type="ECO:0000313" key="8">
    <source>
        <dbReference type="EMBL" id="CAB3777270.1"/>
    </source>
</evidence>
<organism evidence="8 9">
    <name type="scientific">Pararobbsia alpina</name>
    <dbReference type="NCBI Taxonomy" id="621374"/>
    <lineage>
        <taxon>Bacteria</taxon>
        <taxon>Pseudomonadati</taxon>
        <taxon>Pseudomonadota</taxon>
        <taxon>Betaproteobacteria</taxon>
        <taxon>Burkholderiales</taxon>
        <taxon>Burkholderiaceae</taxon>
        <taxon>Pararobbsia</taxon>
    </lineage>
</organism>
<comment type="subcellular location">
    <subcellularLocation>
        <location evidence="6">Cell outer membrane</location>
        <topology evidence="6">Lipid-anchor</topology>
    </subcellularLocation>
</comment>
<dbReference type="PANTHER" id="PTHR38098">
    <property type="entry name" value="LPS-ASSEMBLY LIPOPROTEIN LPTE"/>
    <property type="match status" value="1"/>
</dbReference>
<dbReference type="GO" id="GO:0015920">
    <property type="term" value="P:lipopolysaccharide transport"/>
    <property type="evidence" value="ECO:0007669"/>
    <property type="project" value="TreeGrafter"/>
</dbReference>
<dbReference type="GO" id="GO:0043165">
    <property type="term" value="P:Gram-negative-bacterium-type cell outer membrane assembly"/>
    <property type="evidence" value="ECO:0007669"/>
    <property type="project" value="UniProtKB-UniRule"/>
</dbReference>
<dbReference type="GO" id="GO:0009279">
    <property type="term" value="C:cell outer membrane"/>
    <property type="evidence" value="ECO:0007669"/>
    <property type="project" value="UniProtKB-SubCell"/>
</dbReference>
<dbReference type="GO" id="GO:0001530">
    <property type="term" value="F:lipopolysaccharide binding"/>
    <property type="evidence" value="ECO:0007669"/>
    <property type="project" value="TreeGrafter"/>
</dbReference>
<dbReference type="InterPro" id="IPR007485">
    <property type="entry name" value="LPS_assembly_LptE"/>
</dbReference>
<comment type="subunit">
    <text evidence="6">Component of the lipopolysaccharide transport and assembly complex. Interacts with LptD.</text>
</comment>
<dbReference type="EMBL" id="CADIKM010000001">
    <property type="protein sequence ID" value="CAB3777270.1"/>
    <property type="molecule type" value="Genomic_DNA"/>
</dbReference>
<keyword evidence="9" id="KW-1185">Reference proteome</keyword>
<keyword evidence="2 6" id="KW-0472">Membrane</keyword>
<feature type="signal peptide" evidence="7">
    <location>
        <begin position="1"/>
        <end position="26"/>
    </location>
</feature>